<dbReference type="InterPro" id="IPR003099">
    <property type="entry name" value="Prephen_DH"/>
</dbReference>
<keyword evidence="6" id="KW-0560">Oxidoreductase</keyword>
<feature type="domain" description="Prephenate/arogenate dehydrogenase" evidence="10">
    <location>
        <begin position="1"/>
        <end position="280"/>
    </location>
</feature>
<evidence type="ECO:0000256" key="6">
    <source>
        <dbReference type="ARBA" id="ARBA00023002"/>
    </source>
</evidence>
<evidence type="ECO:0000256" key="5">
    <source>
        <dbReference type="ARBA" id="ARBA00022498"/>
    </source>
</evidence>
<dbReference type="Pfam" id="PF20463">
    <property type="entry name" value="PDH_C"/>
    <property type="match status" value="1"/>
</dbReference>
<evidence type="ECO:0000259" key="10">
    <source>
        <dbReference type="PROSITE" id="PS51176"/>
    </source>
</evidence>
<dbReference type="AlphaFoldDB" id="A0A9E6XXV5"/>
<dbReference type="InterPro" id="IPR046825">
    <property type="entry name" value="PDH_C"/>
</dbReference>
<dbReference type="GO" id="GO:0008977">
    <property type="term" value="F:prephenate dehydrogenase (NAD+) activity"/>
    <property type="evidence" value="ECO:0007669"/>
    <property type="project" value="UniProtKB-EC"/>
</dbReference>
<keyword evidence="7" id="KW-0520">NAD</keyword>
<dbReference type="Pfam" id="PF02153">
    <property type="entry name" value="PDH_N"/>
    <property type="match status" value="1"/>
</dbReference>
<dbReference type="InterPro" id="IPR046826">
    <property type="entry name" value="PDH_N"/>
</dbReference>
<dbReference type="InterPro" id="IPR050812">
    <property type="entry name" value="Preph/Arog_dehydrog"/>
</dbReference>
<dbReference type="SUPFAM" id="SSF55021">
    <property type="entry name" value="ACT-like"/>
    <property type="match status" value="1"/>
</dbReference>
<dbReference type="PANTHER" id="PTHR21363:SF0">
    <property type="entry name" value="PREPHENATE DEHYDROGENASE [NADP(+)]"/>
    <property type="match status" value="1"/>
</dbReference>
<dbReference type="InterPro" id="IPR008927">
    <property type="entry name" value="6-PGluconate_DH-like_C_sf"/>
</dbReference>
<keyword evidence="5" id="KW-0827">Tyrosine biosynthesis</keyword>
<keyword evidence="8" id="KW-0028">Amino-acid biosynthesis</keyword>
<evidence type="ECO:0000256" key="2">
    <source>
        <dbReference type="ARBA" id="ARBA00007964"/>
    </source>
</evidence>
<dbReference type="PROSITE" id="PS51671">
    <property type="entry name" value="ACT"/>
    <property type="match status" value="1"/>
</dbReference>
<dbReference type="Gene3D" id="3.40.50.720">
    <property type="entry name" value="NAD(P)-binding Rossmann-like Domain"/>
    <property type="match status" value="1"/>
</dbReference>
<comment type="catalytic activity">
    <reaction evidence="9">
        <text>prephenate + NAD(+) = 3-(4-hydroxyphenyl)pyruvate + CO2 + NADH</text>
        <dbReference type="Rhea" id="RHEA:13869"/>
        <dbReference type="ChEBI" id="CHEBI:16526"/>
        <dbReference type="ChEBI" id="CHEBI:29934"/>
        <dbReference type="ChEBI" id="CHEBI:36242"/>
        <dbReference type="ChEBI" id="CHEBI:57540"/>
        <dbReference type="ChEBI" id="CHEBI:57945"/>
        <dbReference type="EC" id="1.3.1.12"/>
    </reaction>
</comment>
<sequence>MRVAIVGTGLIGGSVGLAARHRLGAEVAGAGPEAPRAVELGAVDRACATIAEAVAGAEVVVVAAPLRDLVTSIGTVLDHAPADCVVTDVGSTKSGITHLVRDDQRFVGGHPLAGGEASGVEHAREDLFEGAVWYLTPRENTSGLLYERLYRVISGLGAAPAAIDADVHDRLMAAVSHLPHVLANVLVAQAIRALDDGETIPATGPSFRDATRVAGANPALWSDIMLSNREALVAQIDDVQRRLAEVRAALAAGDGDALGAFQATAAGERRALLETQLGGGAQRELHVPVLNRPGVIAELALRLGRAGINISDMALAPSPDMQQGEVTVWVAERDAARAAEILELDP</sequence>
<comment type="similarity">
    <text evidence="2">Belongs to the prephenate/arogenate dehydrogenase family.</text>
</comment>
<evidence type="ECO:0000256" key="7">
    <source>
        <dbReference type="ARBA" id="ARBA00023027"/>
    </source>
</evidence>
<organism evidence="12 13">
    <name type="scientific">Capillimicrobium parvum</name>
    <dbReference type="NCBI Taxonomy" id="2884022"/>
    <lineage>
        <taxon>Bacteria</taxon>
        <taxon>Bacillati</taxon>
        <taxon>Actinomycetota</taxon>
        <taxon>Thermoleophilia</taxon>
        <taxon>Solirubrobacterales</taxon>
        <taxon>Capillimicrobiaceae</taxon>
        <taxon>Capillimicrobium</taxon>
    </lineage>
</organism>
<dbReference type="InterPro" id="IPR036291">
    <property type="entry name" value="NAD(P)-bd_dom_sf"/>
</dbReference>
<feature type="domain" description="ACT" evidence="11">
    <location>
        <begin position="284"/>
        <end position="346"/>
    </location>
</feature>
<protein>
    <recommendedName>
        <fullName evidence="4">Prephenate dehydrogenase</fullName>
        <ecNumber evidence="3">1.3.1.12</ecNumber>
    </recommendedName>
</protein>
<evidence type="ECO:0000259" key="11">
    <source>
        <dbReference type="PROSITE" id="PS51671"/>
    </source>
</evidence>
<accession>A0A9E6XXV5</accession>
<dbReference type="GO" id="GO:0070403">
    <property type="term" value="F:NAD+ binding"/>
    <property type="evidence" value="ECO:0007669"/>
    <property type="project" value="InterPro"/>
</dbReference>
<dbReference type="InterPro" id="IPR045865">
    <property type="entry name" value="ACT-like_dom_sf"/>
</dbReference>
<evidence type="ECO:0000256" key="1">
    <source>
        <dbReference type="ARBA" id="ARBA00005067"/>
    </source>
</evidence>
<dbReference type="RefSeq" id="WP_259315478.1">
    <property type="nucleotide sequence ID" value="NZ_CP087164.1"/>
</dbReference>
<dbReference type="SUPFAM" id="SSF51735">
    <property type="entry name" value="NAD(P)-binding Rossmann-fold domains"/>
    <property type="match status" value="1"/>
</dbReference>
<dbReference type="GO" id="GO:0006571">
    <property type="term" value="P:tyrosine biosynthetic process"/>
    <property type="evidence" value="ECO:0007669"/>
    <property type="project" value="UniProtKB-KW"/>
</dbReference>
<evidence type="ECO:0000256" key="3">
    <source>
        <dbReference type="ARBA" id="ARBA00012068"/>
    </source>
</evidence>
<dbReference type="GO" id="GO:0004665">
    <property type="term" value="F:prephenate dehydrogenase (NADP+) activity"/>
    <property type="evidence" value="ECO:0007669"/>
    <property type="project" value="InterPro"/>
</dbReference>
<name>A0A9E6XXV5_9ACTN</name>
<dbReference type="CDD" id="cd02116">
    <property type="entry name" value="ACT"/>
    <property type="match status" value="1"/>
</dbReference>
<evidence type="ECO:0000313" key="12">
    <source>
        <dbReference type="EMBL" id="UGS35796.1"/>
    </source>
</evidence>
<evidence type="ECO:0000256" key="9">
    <source>
        <dbReference type="ARBA" id="ARBA00049260"/>
    </source>
</evidence>
<keyword evidence="8" id="KW-0057">Aromatic amino acid biosynthesis</keyword>
<reference evidence="12" key="1">
    <citation type="journal article" date="2022" name="Int. J. Syst. Evol. Microbiol.">
        <title>Pseudomonas aegrilactucae sp. nov. and Pseudomonas morbosilactucae sp. nov., pathogens causing bacterial rot of lettuce in Japan.</title>
        <authorList>
            <person name="Sawada H."/>
            <person name="Fujikawa T."/>
            <person name="Satou M."/>
        </authorList>
    </citation>
    <scope>NUCLEOTIDE SEQUENCE</scope>
    <source>
        <strain evidence="12">0166_1</strain>
    </source>
</reference>
<comment type="pathway">
    <text evidence="1">Amino-acid biosynthesis; L-tyrosine biosynthesis; (4-hydroxyphenyl)pyruvate from prephenate (NAD(+) route): step 1/1.</text>
</comment>
<evidence type="ECO:0000313" key="13">
    <source>
        <dbReference type="Proteomes" id="UP001162834"/>
    </source>
</evidence>
<dbReference type="EMBL" id="CP087164">
    <property type="protein sequence ID" value="UGS35796.1"/>
    <property type="molecule type" value="Genomic_DNA"/>
</dbReference>
<dbReference type="KEGG" id="sbae:DSM104329_02191"/>
<dbReference type="EC" id="1.3.1.12" evidence="3"/>
<evidence type="ECO:0000256" key="4">
    <source>
        <dbReference type="ARBA" id="ARBA00016891"/>
    </source>
</evidence>
<keyword evidence="13" id="KW-1185">Reference proteome</keyword>
<proteinExistence type="inferred from homology"/>
<dbReference type="SUPFAM" id="SSF48179">
    <property type="entry name" value="6-phosphogluconate dehydrogenase C-terminal domain-like"/>
    <property type="match status" value="1"/>
</dbReference>
<gene>
    <name evidence="12" type="ORF">DSM104329_02191</name>
</gene>
<dbReference type="Gene3D" id="1.10.3660.10">
    <property type="entry name" value="6-phosphogluconate dehydrogenase C-terminal like domain"/>
    <property type="match status" value="1"/>
</dbReference>
<dbReference type="Gene3D" id="3.30.70.260">
    <property type="match status" value="1"/>
</dbReference>
<dbReference type="InterPro" id="IPR002912">
    <property type="entry name" value="ACT_dom"/>
</dbReference>
<dbReference type="Proteomes" id="UP001162834">
    <property type="component" value="Chromosome"/>
</dbReference>
<evidence type="ECO:0000256" key="8">
    <source>
        <dbReference type="ARBA" id="ARBA00023141"/>
    </source>
</evidence>
<dbReference type="PROSITE" id="PS51176">
    <property type="entry name" value="PDH_ADH"/>
    <property type="match status" value="1"/>
</dbReference>
<dbReference type="PANTHER" id="PTHR21363">
    <property type="entry name" value="PREPHENATE DEHYDROGENASE"/>
    <property type="match status" value="1"/>
</dbReference>